<dbReference type="RefSeq" id="WP_342809605.1">
    <property type="nucleotide sequence ID" value="NZ_JAOPJZ010000015.1"/>
</dbReference>
<dbReference type="Proteomes" id="UP001321047">
    <property type="component" value="Unassembled WGS sequence"/>
</dbReference>
<organism evidence="1 2">
    <name type="scientific">Natronosalvus hydrolyticus</name>
    <dbReference type="NCBI Taxonomy" id="2979988"/>
    <lineage>
        <taxon>Archaea</taxon>
        <taxon>Methanobacteriati</taxon>
        <taxon>Methanobacteriota</taxon>
        <taxon>Stenosarchaea group</taxon>
        <taxon>Halobacteria</taxon>
        <taxon>Halobacteriales</taxon>
        <taxon>Natrialbaceae</taxon>
        <taxon>Natronosalvus</taxon>
    </lineage>
</organism>
<gene>
    <name evidence="1" type="ORF">OB919_15080</name>
</gene>
<protein>
    <submittedName>
        <fullName evidence="1">Uncharacterized protein</fullName>
    </submittedName>
</protein>
<comment type="caution">
    <text evidence="1">The sequence shown here is derived from an EMBL/GenBank/DDBJ whole genome shotgun (WGS) entry which is preliminary data.</text>
</comment>
<evidence type="ECO:0000313" key="2">
    <source>
        <dbReference type="Proteomes" id="UP001321047"/>
    </source>
</evidence>
<sequence>MSSSITFPESYLEDEGIETAFQDRELFVEHGDSSKVDTSS</sequence>
<accession>A0AAP2Z9Q2</accession>
<dbReference type="AlphaFoldDB" id="A0AAP2Z9Q2"/>
<proteinExistence type="predicted"/>
<reference evidence="1 2" key="1">
    <citation type="submission" date="2022-09" db="EMBL/GenBank/DDBJ databases">
        <title>Enrichment on poylsaccharides allowed isolation of novel metabolic and taxonomic groups of Haloarchaea.</title>
        <authorList>
            <person name="Sorokin D.Y."/>
            <person name="Elcheninov A.G."/>
            <person name="Khizhniak T.V."/>
            <person name="Kolganova T.V."/>
            <person name="Kublanov I.V."/>
        </authorList>
    </citation>
    <scope>NUCLEOTIDE SEQUENCE [LARGE SCALE GENOMIC DNA]</scope>
    <source>
        <strain evidence="1 2">AArc-curdl1</strain>
    </source>
</reference>
<evidence type="ECO:0000313" key="1">
    <source>
        <dbReference type="EMBL" id="MCU4753284.1"/>
    </source>
</evidence>
<dbReference type="EMBL" id="JAOPJZ010000015">
    <property type="protein sequence ID" value="MCU4753284.1"/>
    <property type="molecule type" value="Genomic_DNA"/>
</dbReference>
<name>A0AAP2Z9Q2_9EURY</name>
<keyword evidence="2" id="KW-1185">Reference proteome</keyword>